<evidence type="ECO:0000256" key="1">
    <source>
        <dbReference type="ARBA" id="ARBA00000085"/>
    </source>
</evidence>
<feature type="transmembrane region" description="Helical" evidence="9">
    <location>
        <begin position="104"/>
        <end position="122"/>
    </location>
</feature>
<evidence type="ECO:0000256" key="8">
    <source>
        <dbReference type="ARBA" id="ARBA00023012"/>
    </source>
</evidence>
<accession>A0A1I5JPJ9</accession>
<evidence type="ECO:0000313" key="12">
    <source>
        <dbReference type="Proteomes" id="UP000198857"/>
    </source>
</evidence>
<keyword evidence="8" id="KW-0902">Two-component regulatory system</keyword>
<keyword evidence="5" id="KW-0547">Nucleotide-binding</keyword>
<dbReference type="GO" id="GO:0005524">
    <property type="term" value="F:ATP binding"/>
    <property type="evidence" value="ECO:0007669"/>
    <property type="project" value="UniProtKB-KW"/>
</dbReference>
<dbReference type="GO" id="GO:0016020">
    <property type="term" value="C:membrane"/>
    <property type="evidence" value="ECO:0007669"/>
    <property type="project" value="InterPro"/>
</dbReference>
<dbReference type="PANTHER" id="PTHR24421">
    <property type="entry name" value="NITRATE/NITRITE SENSOR PROTEIN NARX-RELATED"/>
    <property type="match status" value="1"/>
</dbReference>
<organism evidence="11 12">
    <name type="scientific">Geodermatophilus dictyosporus</name>
    <dbReference type="NCBI Taxonomy" id="1523247"/>
    <lineage>
        <taxon>Bacteria</taxon>
        <taxon>Bacillati</taxon>
        <taxon>Actinomycetota</taxon>
        <taxon>Actinomycetes</taxon>
        <taxon>Geodermatophilales</taxon>
        <taxon>Geodermatophilaceae</taxon>
        <taxon>Geodermatophilus</taxon>
    </lineage>
</organism>
<dbReference type="CDD" id="cd16917">
    <property type="entry name" value="HATPase_UhpB-NarQ-NarX-like"/>
    <property type="match status" value="1"/>
</dbReference>
<keyword evidence="9" id="KW-0472">Membrane</keyword>
<evidence type="ECO:0000313" key="11">
    <source>
        <dbReference type="EMBL" id="SFO74266.1"/>
    </source>
</evidence>
<keyword evidence="12" id="KW-1185">Reference proteome</keyword>
<feature type="transmembrane region" description="Helical" evidence="9">
    <location>
        <begin position="19"/>
        <end position="36"/>
    </location>
</feature>
<keyword evidence="4" id="KW-0808">Transferase</keyword>
<reference evidence="12" key="1">
    <citation type="submission" date="2016-10" db="EMBL/GenBank/DDBJ databases">
        <authorList>
            <person name="Varghese N."/>
            <person name="Submissions S."/>
        </authorList>
    </citation>
    <scope>NUCLEOTIDE SEQUENCE [LARGE SCALE GENOMIC DNA]</scope>
    <source>
        <strain evidence="12">DSM 44208</strain>
    </source>
</reference>
<dbReference type="Proteomes" id="UP000198857">
    <property type="component" value="Unassembled WGS sequence"/>
</dbReference>
<dbReference type="STRING" id="1523247.SAMN05660464_0895"/>
<evidence type="ECO:0000256" key="4">
    <source>
        <dbReference type="ARBA" id="ARBA00022679"/>
    </source>
</evidence>
<evidence type="ECO:0000256" key="7">
    <source>
        <dbReference type="ARBA" id="ARBA00022840"/>
    </source>
</evidence>
<keyword evidence="3" id="KW-0597">Phosphoprotein</keyword>
<evidence type="ECO:0000256" key="2">
    <source>
        <dbReference type="ARBA" id="ARBA00012438"/>
    </source>
</evidence>
<dbReference type="InterPro" id="IPR050482">
    <property type="entry name" value="Sensor_HK_TwoCompSys"/>
</dbReference>
<dbReference type="PANTHER" id="PTHR24421:SF10">
    <property type="entry name" value="NITRATE_NITRITE SENSOR PROTEIN NARQ"/>
    <property type="match status" value="1"/>
</dbReference>
<dbReference type="OrthoDB" id="227596at2"/>
<dbReference type="SUPFAM" id="SSF55874">
    <property type="entry name" value="ATPase domain of HSP90 chaperone/DNA topoisomerase II/histidine kinase"/>
    <property type="match status" value="1"/>
</dbReference>
<proteinExistence type="predicted"/>
<evidence type="ECO:0000256" key="6">
    <source>
        <dbReference type="ARBA" id="ARBA00022777"/>
    </source>
</evidence>
<feature type="transmembrane region" description="Helical" evidence="9">
    <location>
        <begin position="43"/>
        <end position="63"/>
    </location>
</feature>
<sequence length="389" mass="41694">MGRPADPARRPHPAVRRNWRVTLFAVLFGGAWLALFREQWGSAGALFWIDAALGAVSVGAVQFRRRRPVAVAVLTTGATAFSASAFGAWAVCQASLATRRRWREILPVAALGVLTGQVLYAVQPEQPLSWVWNLVFSALVTGVVVAVGMYVGARRELLTSLRDRAERAEREQALQVVTARTAERARIAREMHDVLAHRMSLVALHAGALAYRTDLSADQTRETAGVIQANSQRALADLREILGLLRDPERGVDATGHRPQPTLGDLSALLADERAAGAHVTLHASVEDLDELPGSTGRSAYRIVQEALTNARKHAPYAAVTVELTGGPGRGLDLCVRNPVGVGGRGGSEGAGFGLVGLAERAAAGHGRLEHGRTADGDFVLHAWLPWDR</sequence>
<protein>
    <recommendedName>
        <fullName evidence="2">histidine kinase</fullName>
        <ecNumber evidence="2">2.7.13.3</ecNumber>
    </recommendedName>
</protein>
<dbReference type="InterPro" id="IPR036890">
    <property type="entry name" value="HATPase_C_sf"/>
</dbReference>
<keyword evidence="9" id="KW-0812">Transmembrane</keyword>
<comment type="catalytic activity">
    <reaction evidence="1">
        <text>ATP + protein L-histidine = ADP + protein N-phospho-L-histidine.</text>
        <dbReference type="EC" id="2.7.13.3"/>
    </reaction>
</comment>
<evidence type="ECO:0000256" key="3">
    <source>
        <dbReference type="ARBA" id="ARBA00022553"/>
    </source>
</evidence>
<dbReference type="EMBL" id="FOWQ01000001">
    <property type="protein sequence ID" value="SFO74266.1"/>
    <property type="molecule type" value="Genomic_DNA"/>
</dbReference>
<dbReference type="Pfam" id="PF07730">
    <property type="entry name" value="HisKA_3"/>
    <property type="match status" value="1"/>
</dbReference>
<dbReference type="EC" id="2.7.13.3" evidence="2"/>
<evidence type="ECO:0000256" key="9">
    <source>
        <dbReference type="SAM" id="Phobius"/>
    </source>
</evidence>
<keyword evidence="7" id="KW-0067">ATP-binding</keyword>
<feature type="transmembrane region" description="Helical" evidence="9">
    <location>
        <begin position="134"/>
        <end position="153"/>
    </location>
</feature>
<dbReference type="GO" id="GO:0000155">
    <property type="term" value="F:phosphorelay sensor kinase activity"/>
    <property type="evidence" value="ECO:0007669"/>
    <property type="project" value="InterPro"/>
</dbReference>
<keyword evidence="9" id="KW-1133">Transmembrane helix</keyword>
<dbReference type="AlphaFoldDB" id="A0A1I5JPJ9"/>
<gene>
    <name evidence="11" type="ORF">SAMN05660464_0895</name>
</gene>
<evidence type="ECO:0000256" key="5">
    <source>
        <dbReference type="ARBA" id="ARBA00022741"/>
    </source>
</evidence>
<name>A0A1I5JPJ9_9ACTN</name>
<feature type="transmembrane region" description="Helical" evidence="9">
    <location>
        <begin position="69"/>
        <end position="92"/>
    </location>
</feature>
<dbReference type="Gene3D" id="3.30.565.10">
    <property type="entry name" value="Histidine kinase-like ATPase, C-terminal domain"/>
    <property type="match status" value="1"/>
</dbReference>
<dbReference type="RefSeq" id="WP_091107144.1">
    <property type="nucleotide sequence ID" value="NZ_FOWQ01000001.1"/>
</dbReference>
<evidence type="ECO:0000259" key="10">
    <source>
        <dbReference type="Pfam" id="PF07730"/>
    </source>
</evidence>
<dbReference type="Gene3D" id="1.20.5.1930">
    <property type="match status" value="1"/>
</dbReference>
<feature type="domain" description="Signal transduction histidine kinase subgroup 3 dimerisation and phosphoacceptor" evidence="10">
    <location>
        <begin position="183"/>
        <end position="248"/>
    </location>
</feature>
<keyword evidence="6 11" id="KW-0418">Kinase</keyword>
<dbReference type="GO" id="GO:0046983">
    <property type="term" value="F:protein dimerization activity"/>
    <property type="evidence" value="ECO:0007669"/>
    <property type="project" value="InterPro"/>
</dbReference>
<dbReference type="InterPro" id="IPR011712">
    <property type="entry name" value="Sig_transdc_His_kin_sub3_dim/P"/>
</dbReference>